<dbReference type="Proteomes" id="UP001500280">
    <property type="component" value="Unassembled WGS sequence"/>
</dbReference>
<feature type="chain" id="PRO_5045470642" description="PepSY domain-containing protein" evidence="2">
    <location>
        <begin position="23"/>
        <end position="126"/>
    </location>
</feature>
<organism evidence="3 4">
    <name type="scientific">Kribbella yunnanensis</name>
    <dbReference type="NCBI Taxonomy" id="190194"/>
    <lineage>
        <taxon>Bacteria</taxon>
        <taxon>Bacillati</taxon>
        <taxon>Actinomycetota</taxon>
        <taxon>Actinomycetes</taxon>
        <taxon>Propionibacteriales</taxon>
        <taxon>Kribbellaceae</taxon>
        <taxon>Kribbella</taxon>
    </lineage>
</organism>
<evidence type="ECO:0008006" key="5">
    <source>
        <dbReference type="Google" id="ProtNLM"/>
    </source>
</evidence>
<evidence type="ECO:0000313" key="3">
    <source>
        <dbReference type="EMBL" id="GAA1703274.1"/>
    </source>
</evidence>
<comment type="caution">
    <text evidence="3">The sequence shown here is derived from an EMBL/GenBank/DDBJ whole genome shotgun (WGS) entry which is preliminary data.</text>
</comment>
<evidence type="ECO:0000256" key="2">
    <source>
        <dbReference type="SAM" id="SignalP"/>
    </source>
</evidence>
<protein>
    <recommendedName>
        <fullName evidence="5">PepSY domain-containing protein</fullName>
    </recommendedName>
</protein>
<dbReference type="RefSeq" id="WP_344158814.1">
    <property type="nucleotide sequence ID" value="NZ_BAAANF010000019.1"/>
</dbReference>
<gene>
    <name evidence="3" type="ORF">GCM10009745_58370</name>
</gene>
<keyword evidence="4" id="KW-1185">Reference proteome</keyword>
<sequence length="126" mass="13235">MKRLVLTLTAAAVIATGGVATAYAVQSDDKPATSPTTGVPTGSLTAAKAAEQAVKDVPGGVVTDVDWDDSKWELDVHTTAGWRELSYDANGKLLSNRPDTHSDDRGDDRGNDSTDDHHDDKGGDDN</sequence>
<evidence type="ECO:0000313" key="4">
    <source>
        <dbReference type="Proteomes" id="UP001500280"/>
    </source>
</evidence>
<evidence type="ECO:0000256" key="1">
    <source>
        <dbReference type="SAM" id="MobiDB-lite"/>
    </source>
</evidence>
<dbReference type="EMBL" id="BAAANF010000019">
    <property type="protein sequence ID" value="GAA1703274.1"/>
    <property type="molecule type" value="Genomic_DNA"/>
</dbReference>
<accession>A0ABP4UHT3</accession>
<feature type="compositionally biased region" description="Basic and acidic residues" evidence="1">
    <location>
        <begin position="98"/>
        <end position="126"/>
    </location>
</feature>
<feature type="signal peptide" evidence="2">
    <location>
        <begin position="1"/>
        <end position="22"/>
    </location>
</feature>
<feature type="region of interest" description="Disordered" evidence="1">
    <location>
        <begin position="87"/>
        <end position="126"/>
    </location>
</feature>
<reference evidence="4" key="1">
    <citation type="journal article" date="2019" name="Int. J. Syst. Evol. Microbiol.">
        <title>The Global Catalogue of Microorganisms (GCM) 10K type strain sequencing project: providing services to taxonomists for standard genome sequencing and annotation.</title>
        <authorList>
            <consortium name="The Broad Institute Genomics Platform"/>
            <consortium name="The Broad Institute Genome Sequencing Center for Infectious Disease"/>
            <person name="Wu L."/>
            <person name="Ma J."/>
        </authorList>
    </citation>
    <scope>NUCLEOTIDE SEQUENCE [LARGE SCALE GENOMIC DNA]</scope>
    <source>
        <strain evidence="4">JCM 14307</strain>
    </source>
</reference>
<proteinExistence type="predicted"/>
<name>A0ABP4UHT3_9ACTN</name>
<keyword evidence="2" id="KW-0732">Signal</keyword>